<evidence type="ECO:0000256" key="1">
    <source>
        <dbReference type="SAM" id="Phobius"/>
    </source>
</evidence>
<name>A0A8S5THM1_9CAUD</name>
<evidence type="ECO:0000313" key="2">
    <source>
        <dbReference type="EMBL" id="DAF62737.1"/>
    </source>
</evidence>
<reference evidence="2" key="1">
    <citation type="journal article" date="2021" name="Proc. Natl. Acad. Sci. U.S.A.">
        <title>A Catalog of Tens of Thousands of Viruses from Human Metagenomes Reveals Hidden Associations with Chronic Diseases.</title>
        <authorList>
            <person name="Tisza M.J."/>
            <person name="Buck C.B."/>
        </authorList>
    </citation>
    <scope>NUCLEOTIDE SEQUENCE</scope>
    <source>
        <strain evidence="2">CtMnh10</strain>
    </source>
</reference>
<proteinExistence type="predicted"/>
<feature type="transmembrane region" description="Helical" evidence="1">
    <location>
        <begin position="45"/>
        <end position="63"/>
    </location>
</feature>
<organism evidence="2">
    <name type="scientific">Myoviridae sp. ctMnh10</name>
    <dbReference type="NCBI Taxonomy" id="2827682"/>
    <lineage>
        <taxon>Viruses</taxon>
        <taxon>Duplodnaviria</taxon>
        <taxon>Heunggongvirae</taxon>
        <taxon>Uroviricota</taxon>
        <taxon>Caudoviricetes</taxon>
    </lineage>
</organism>
<keyword evidence="1" id="KW-1133">Transmembrane helix</keyword>
<protein>
    <submittedName>
        <fullName evidence="2">Uncharacterized protein</fullName>
    </submittedName>
</protein>
<feature type="transmembrane region" description="Helical" evidence="1">
    <location>
        <begin position="12"/>
        <end position="33"/>
    </location>
</feature>
<sequence>MKDFIKNNSKIIFRAFIFIFFVLPSIILSYLALLGLNVKNGQASASLILLFVGGVILIISKLSEIDY</sequence>
<accession>A0A8S5THM1</accession>
<keyword evidence="1" id="KW-0812">Transmembrane</keyword>
<dbReference type="EMBL" id="BK032827">
    <property type="protein sequence ID" value="DAF62737.1"/>
    <property type="molecule type" value="Genomic_DNA"/>
</dbReference>
<keyword evidence="1" id="KW-0472">Membrane</keyword>